<sequence>MNSPFSYTTQYILDKPHFSECFDESVTIDTSWRAYTKAIGFFFIGIALLLTGMNAYASWFVIGLGVLEGGNVKFKKTWWLWRQMMSKAAGNEVMLTIDEQGVSSHSFYVKSQILWTDVSEIVTTDRGFLIKHPTGTSYVSKQVLDEAALAFICSKAL</sequence>
<dbReference type="Proteomes" id="UP000189545">
    <property type="component" value="Chromosome"/>
</dbReference>
<dbReference type="OrthoDB" id="6118195at2"/>
<dbReference type="KEGG" id="spsw:Sps_04616"/>
<dbReference type="AlphaFoldDB" id="A0A1S6HW20"/>
<proteinExistence type="predicted"/>
<keyword evidence="1" id="KW-1133">Transmembrane helix</keyword>
<evidence type="ECO:0000313" key="3">
    <source>
        <dbReference type="Proteomes" id="UP000189545"/>
    </source>
</evidence>
<accession>A0A1S6HW20</accession>
<keyword evidence="3" id="KW-1185">Reference proteome</keyword>
<reference evidence="2 3" key="1">
    <citation type="submission" date="2016-03" db="EMBL/GenBank/DDBJ databases">
        <title>Complete genome sequence of Shewanella psychrophila WP2, a deep sea bacterium isolated from west Pacific sediment.</title>
        <authorList>
            <person name="Xu G."/>
            <person name="Jian H."/>
        </authorList>
    </citation>
    <scope>NUCLEOTIDE SEQUENCE [LARGE SCALE GENOMIC DNA]</scope>
    <source>
        <strain evidence="2 3">WP2</strain>
    </source>
</reference>
<organism evidence="2 3">
    <name type="scientific">Shewanella psychrophila</name>
    <dbReference type="NCBI Taxonomy" id="225848"/>
    <lineage>
        <taxon>Bacteria</taxon>
        <taxon>Pseudomonadati</taxon>
        <taxon>Pseudomonadota</taxon>
        <taxon>Gammaproteobacteria</taxon>
        <taxon>Alteromonadales</taxon>
        <taxon>Shewanellaceae</taxon>
        <taxon>Shewanella</taxon>
    </lineage>
</organism>
<keyword evidence="1" id="KW-0812">Transmembrane</keyword>
<evidence type="ECO:0000313" key="2">
    <source>
        <dbReference type="EMBL" id="AQS39701.1"/>
    </source>
</evidence>
<evidence type="ECO:0008006" key="4">
    <source>
        <dbReference type="Google" id="ProtNLM"/>
    </source>
</evidence>
<keyword evidence="1" id="KW-0472">Membrane</keyword>
<gene>
    <name evidence="2" type="ORF">Sps_04616</name>
</gene>
<protein>
    <recommendedName>
        <fullName evidence="4">YcxB-like protein</fullName>
    </recommendedName>
</protein>
<dbReference type="EMBL" id="CP014782">
    <property type="protein sequence ID" value="AQS39701.1"/>
    <property type="molecule type" value="Genomic_DNA"/>
</dbReference>
<feature type="transmembrane region" description="Helical" evidence="1">
    <location>
        <begin position="39"/>
        <end position="67"/>
    </location>
</feature>
<name>A0A1S6HW20_9GAMM</name>
<dbReference type="RefSeq" id="WP_077754559.1">
    <property type="nucleotide sequence ID" value="NZ_CP014782.1"/>
</dbReference>
<evidence type="ECO:0000256" key="1">
    <source>
        <dbReference type="SAM" id="Phobius"/>
    </source>
</evidence>